<dbReference type="AlphaFoldDB" id="A0A3L6R2P7"/>
<organism evidence="1 2">
    <name type="scientific">Panicum miliaceum</name>
    <name type="common">Proso millet</name>
    <name type="synonym">Broomcorn millet</name>
    <dbReference type="NCBI Taxonomy" id="4540"/>
    <lineage>
        <taxon>Eukaryota</taxon>
        <taxon>Viridiplantae</taxon>
        <taxon>Streptophyta</taxon>
        <taxon>Embryophyta</taxon>
        <taxon>Tracheophyta</taxon>
        <taxon>Spermatophyta</taxon>
        <taxon>Magnoliopsida</taxon>
        <taxon>Liliopsida</taxon>
        <taxon>Poales</taxon>
        <taxon>Poaceae</taxon>
        <taxon>PACMAD clade</taxon>
        <taxon>Panicoideae</taxon>
        <taxon>Panicodae</taxon>
        <taxon>Paniceae</taxon>
        <taxon>Panicinae</taxon>
        <taxon>Panicum</taxon>
        <taxon>Panicum sect. Panicum</taxon>
    </lineage>
</organism>
<comment type="caution">
    <text evidence="1">The sequence shown here is derived from an EMBL/GenBank/DDBJ whole genome shotgun (WGS) entry which is preliminary data.</text>
</comment>
<gene>
    <name evidence="1" type="ORF">C2845_PM08G24360</name>
</gene>
<accession>A0A3L6R2P7</accession>
<protein>
    <submittedName>
        <fullName evidence="1">Galacturonosyltransferase 15 isoform X2</fullName>
    </submittedName>
</protein>
<evidence type="ECO:0000313" key="2">
    <source>
        <dbReference type="Proteomes" id="UP000275267"/>
    </source>
</evidence>
<name>A0A3L6R2P7_PANMI</name>
<keyword evidence="2" id="KW-1185">Reference proteome</keyword>
<dbReference type="GO" id="GO:0016740">
    <property type="term" value="F:transferase activity"/>
    <property type="evidence" value="ECO:0007669"/>
    <property type="project" value="UniProtKB-KW"/>
</dbReference>
<reference evidence="2" key="1">
    <citation type="journal article" date="2019" name="Nat. Commun.">
        <title>The genome of broomcorn millet.</title>
        <authorList>
            <person name="Zou C."/>
            <person name="Miki D."/>
            <person name="Li D."/>
            <person name="Tang Q."/>
            <person name="Xiao L."/>
            <person name="Rajput S."/>
            <person name="Deng P."/>
            <person name="Jia W."/>
            <person name="Huang R."/>
            <person name="Zhang M."/>
            <person name="Sun Y."/>
            <person name="Hu J."/>
            <person name="Fu X."/>
            <person name="Schnable P.S."/>
            <person name="Li F."/>
            <person name="Zhang H."/>
            <person name="Feng B."/>
            <person name="Zhu X."/>
            <person name="Liu R."/>
            <person name="Schnable J.C."/>
            <person name="Zhu J.-K."/>
            <person name="Zhang H."/>
        </authorList>
    </citation>
    <scope>NUCLEOTIDE SEQUENCE [LARGE SCALE GENOMIC DNA]</scope>
</reference>
<dbReference type="EMBL" id="PQIB02000010">
    <property type="protein sequence ID" value="RLM93258.1"/>
    <property type="molecule type" value="Genomic_DNA"/>
</dbReference>
<sequence length="222" mass="23255">MRVYITAAADDAVMKPKATPQPHQQQQAARRGCRSAVVTGLLAGVLLFRAALLAVEAGASLCPPATGCLDWRAGLGRWLYGGGGGDAMEVSEFDSDLPGSMRYSVRLVESDRLTAPSCVRRRRAGLVNFFFTSSAAGREGSAKGKAWGDGAGGQACCAPHAVSIRFVSLAASGVHGDGNVRARWPTRRGVADHVAVRLTGIRPFGRSGVWPGRRTCSCGLDG</sequence>
<proteinExistence type="predicted"/>
<evidence type="ECO:0000313" key="1">
    <source>
        <dbReference type="EMBL" id="RLM93258.1"/>
    </source>
</evidence>
<dbReference type="Proteomes" id="UP000275267">
    <property type="component" value="Unassembled WGS sequence"/>
</dbReference>